<organism evidence="1 2">
    <name type="scientific">Paenibacillus pseudetheri</name>
    <dbReference type="NCBI Taxonomy" id="2897682"/>
    <lineage>
        <taxon>Bacteria</taxon>
        <taxon>Bacillati</taxon>
        <taxon>Bacillota</taxon>
        <taxon>Bacilli</taxon>
        <taxon>Bacillales</taxon>
        <taxon>Paenibacillaceae</taxon>
        <taxon>Paenibacillus</taxon>
    </lineage>
</organism>
<dbReference type="RefSeq" id="WP_234540680.1">
    <property type="nucleotide sequence ID" value="NZ_CAKMAB010000040.1"/>
</dbReference>
<dbReference type="EMBL" id="CAKMAB010000040">
    <property type="protein sequence ID" value="CAH1058819.1"/>
    <property type="molecule type" value="Genomic_DNA"/>
</dbReference>
<protein>
    <submittedName>
        <fullName evidence="1">Uncharacterized protein</fullName>
    </submittedName>
</protein>
<proteinExistence type="predicted"/>
<gene>
    <name evidence="1" type="ORF">PAECIP111894_05005</name>
</gene>
<evidence type="ECO:0000313" key="2">
    <source>
        <dbReference type="Proteomes" id="UP000838749"/>
    </source>
</evidence>
<comment type="caution">
    <text evidence="1">The sequence shown here is derived from an EMBL/GenBank/DDBJ whole genome shotgun (WGS) entry which is preliminary data.</text>
</comment>
<reference evidence="1" key="1">
    <citation type="submission" date="2021-12" db="EMBL/GenBank/DDBJ databases">
        <authorList>
            <person name="Criscuolo A."/>
        </authorList>
    </citation>
    <scope>NUCLEOTIDE SEQUENCE</scope>
    <source>
        <strain evidence="1">CIP111894</strain>
    </source>
</reference>
<dbReference type="Proteomes" id="UP000838749">
    <property type="component" value="Unassembled WGS sequence"/>
</dbReference>
<name>A0ABM9BK49_9BACL</name>
<accession>A0ABM9BK49</accession>
<evidence type="ECO:0000313" key="1">
    <source>
        <dbReference type="EMBL" id="CAH1058819.1"/>
    </source>
</evidence>
<keyword evidence="2" id="KW-1185">Reference proteome</keyword>
<sequence length="145" mass="16805">MAKYRLDREDRTDFVLGHLHKKITLADAVAFLKERIVLDEKKAIDDAWNDKGRQLIRSFKDSAGVRRLAAYNDSPEGEQRRMVYQMIDICNDVEVLEKQIRNMSKNRDGSDKLIKKAADRIEKIANQSDEALTFDFDDLEKGESQ</sequence>